<evidence type="ECO:0000313" key="1">
    <source>
        <dbReference type="EMBL" id="PIS22305.1"/>
    </source>
</evidence>
<dbReference type="AlphaFoldDB" id="A0A2H0XBW6"/>
<dbReference type="Proteomes" id="UP000231252">
    <property type="component" value="Unassembled WGS sequence"/>
</dbReference>
<name>A0A2H0XBW6_UNCKA</name>
<evidence type="ECO:0008006" key="3">
    <source>
        <dbReference type="Google" id="ProtNLM"/>
    </source>
</evidence>
<comment type="caution">
    <text evidence="1">The sequence shown here is derived from an EMBL/GenBank/DDBJ whole genome shotgun (WGS) entry which is preliminary data.</text>
</comment>
<sequence length="227" mass="26292">MTKIKAGNYKDVLKPHQISILQDFFSEPESAGYFLTGGTALAGFYLYHRLSKDLDFFNIGSFDTFFIERFVQKMGEKYGCEVTNKVKASTYAEYYLKNKSDGWIQRLDFVKEQPVRLGDVCKLDGIIYDSLDNIATNKICAIYGRLEPKDYVDLYLIVNELGLDFYEYFDLAKQKDSGLHEFYFANILETVSLKDIRNLLLYNIDEGAMNDFYHNIKVTLLSKIKPQ</sequence>
<proteinExistence type="predicted"/>
<dbReference type="InterPro" id="IPR014942">
    <property type="entry name" value="AbiEii"/>
</dbReference>
<dbReference type="Pfam" id="PF08843">
    <property type="entry name" value="AbiEii"/>
    <property type="match status" value="1"/>
</dbReference>
<dbReference type="Gene3D" id="3.10.450.620">
    <property type="entry name" value="JHP933, nucleotidyltransferase-like core domain"/>
    <property type="match status" value="1"/>
</dbReference>
<accession>A0A2H0XBW6</accession>
<dbReference type="EMBL" id="PEYU01000060">
    <property type="protein sequence ID" value="PIS22305.1"/>
    <property type="molecule type" value="Genomic_DNA"/>
</dbReference>
<evidence type="ECO:0000313" key="2">
    <source>
        <dbReference type="Proteomes" id="UP000231252"/>
    </source>
</evidence>
<organism evidence="1 2">
    <name type="scientific">candidate division WWE3 bacterium CG08_land_8_20_14_0_20_41_10</name>
    <dbReference type="NCBI Taxonomy" id="1975085"/>
    <lineage>
        <taxon>Bacteria</taxon>
        <taxon>Katanobacteria</taxon>
    </lineage>
</organism>
<protein>
    <recommendedName>
        <fullName evidence="3">Nucleotidyl transferase AbiEii/AbiGii toxin family protein</fullName>
    </recommendedName>
</protein>
<gene>
    <name evidence="1" type="ORF">COT50_02695</name>
</gene>
<reference evidence="2" key="1">
    <citation type="submission" date="2017-09" db="EMBL/GenBank/DDBJ databases">
        <title>Depth-based differentiation of microbial function through sediment-hosted aquifers and enrichment of novel symbionts in the deep terrestrial subsurface.</title>
        <authorList>
            <person name="Probst A.J."/>
            <person name="Ladd B."/>
            <person name="Jarett J.K."/>
            <person name="Geller-Mcgrath D.E."/>
            <person name="Sieber C.M.K."/>
            <person name="Emerson J.B."/>
            <person name="Anantharaman K."/>
            <person name="Thomas B.C."/>
            <person name="Malmstrom R."/>
            <person name="Stieglmeier M."/>
            <person name="Klingl A."/>
            <person name="Woyke T."/>
            <person name="Ryan C.M."/>
            <person name="Banfield J.F."/>
        </authorList>
    </citation>
    <scope>NUCLEOTIDE SEQUENCE [LARGE SCALE GENOMIC DNA]</scope>
</reference>